<dbReference type="InterPro" id="IPR051734">
    <property type="entry name" value="VapB_TA_antitoxins"/>
</dbReference>
<reference evidence="1 2" key="2">
    <citation type="submission" date="2011-11" db="EMBL/GenBank/DDBJ databases">
        <authorList>
            <consortium name="US DOE Joint Genome Institute"/>
            <person name="Lucas S."/>
            <person name="Han J."/>
            <person name="Lapidus A."/>
            <person name="Cheng J.-F."/>
            <person name="Goodwin L."/>
            <person name="Pitluck S."/>
            <person name="Peters L."/>
            <person name="Ovchinnikova G."/>
            <person name="Zhang X."/>
            <person name="Detter J.C."/>
            <person name="Han C."/>
            <person name="Tapia R."/>
            <person name="Land M."/>
            <person name="Hauser L."/>
            <person name="Kyrpides N."/>
            <person name="Ivanova N."/>
            <person name="Pagani I."/>
            <person name="Vogl K."/>
            <person name="Liu Z."/>
            <person name="Overmann J."/>
            <person name="Frigaard N.-U."/>
            <person name="Bryant D."/>
            <person name="Woyke T."/>
        </authorList>
    </citation>
    <scope>NUCLEOTIDE SEQUENCE [LARGE SCALE GENOMIC DNA]</scope>
    <source>
        <strain evidence="1 2">970</strain>
    </source>
</reference>
<keyword evidence="2" id="KW-1185">Reference proteome</keyword>
<evidence type="ECO:0000313" key="1">
    <source>
        <dbReference type="EMBL" id="EIC21091.1"/>
    </source>
</evidence>
<accession>H8Z3T9</accession>
<dbReference type="AlphaFoldDB" id="H8Z3T9"/>
<dbReference type="PANTHER" id="PTHR37550:SF3">
    <property type="entry name" value="ANTITOXIN VAPB1"/>
    <property type="match status" value="1"/>
</dbReference>
<dbReference type="HOGENOM" id="CLU_162018_3_2_6"/>
<dbReference type="RefSeq" id="WP_009151494.1">
    <property type="nucleotide sequence ID" value="NZ_CP121471.1"/>
</dbReference>
<organism evidence="1 2">
    <name type="scientific">Thiorhodovibrio frisius</name>
    <dbReference type="NCBI Taxonomy" id="631362"/>
    <lineage>
        <taxon>Bacteria</taxon>
        <taxon>Pseudomonadati</taxon>
        <taxon>Pseudomonadota</taxon>
        <taxon>Gammaproteobacteria</taxon>
        <taxon>Chromatiales</taxon>
        <taxon>Chromatiaceae</taxon>
        <taxon>Thiorhodovibrio</taxon>
    </lineage>
</organism>
<reference evidence="2" key="1">
    <citation type="submission" date="2011-06" db="EMBL/GenBank/DDBJ databases">
        <authorList>
            <consortium name="US DOE Joint Genome Institute (JGI-PGF)"/>
            <person name="Lucas S."/>
            <person name="Han J."/>
            <person name="Lapidus A."/>
            <person name="Cheng J.-F."/>
            <person name="Goodwin L."/>
            <person name="Pitluck S."/>
            <person name="Peters L."/>
            <person name="Land M.L."/>
            <person name="Hauser L."/>
            <person name="Vogl K."/>
            <person name="Liu Z."/>
            <person name="Overmann J."/>
            <person name="Frigaard N.-U."/>
            <person name="Bryant D.A."/>
            <person name="Woyke T.J."/>
        </authorList>
    </citation>
    <scope>NUCLEOTIDE SEQUENCE [LARGE SCALE GENOMIC DNA]</scope>
    <source>
        <strain evidence="2">970</strain>
    </source>
</reference>
<name>H8Z3T9_9GAMM</name>
<dbReference type="Proteomes" id="UP000002964">
    <property type="component" value="Unassembled WGS sequence"/>
</dbReference>
<dbReference type="EMBL" id="JH603170">
    <property type="protein sequence ID" value="EIC21091.1"/>
    <property type="molecule type" value="Genomic_DNA"/>
</dbReference>
<dbReference type="STRING" id="631362.Thi970DRAFT_04777"/>
<dbReference type="PANTHER" id="PTHR37550">
    <property type="entry name" value="ANTITOXIN VAPB1"/>
    <property type="match status" value="1"/>
</dbReference>
<protein>
    <submittedName>
        <fullName evidence="1">Virulence-associated protein</fullName>
    </submittedName>
</protein>
<gene>
    <name evidence="1" type="ORF">Thi970DRAFT_04777</name>
</gene>
<dbReference type="InterPro" id="IPR047976">
    <property type="entry name" value="Anti_VapB2-like"/>
</dbReference>
<sequence length="79" mass="8821">MMSMKSGAVFKSNTSQAVRLPKDLAFPDFVKRVDIIPFGRGRLIVPAGEGWDSWFDEDGVTDDFMATREQAPDQAREAL</sequence>
<dbReference type="eggNOG" id="COG4456">
    <property type="taxonomic scope" value="Bacteria"/>
</dbReference>
<dbReference type="Gene3D" id="2.10.260.10">
    <property type="match status" value="1"/>
</dbReference>
<evidence type="ECO:0000313" key="2">
    <source>
        <dbReference type="Proteomes" id="UP000002964"/>
    </source>
</evidence>
<dbReference type="NCBIfam" id="NF040493">
    <property type="entry name" value="TA_anti_VapB"/>
    <property type="match status" value="1"/>
</dbReference>
<proteinExistence type="predicted"/>